<dbReference type="InterPro" id="IPR036465">
    <property type="entry name" value="vWFA_dom_sf"/>
</dbReference>
<gene>
    <name evidence="2" type="ORF">E3J33_01975</name>
</gene>
<proteinExistence type="predicted"/>
<dbReference type="EMBL" id="SOIJ01000114">
    <property type="protein sequence ID" value="TET93372.1"/>
    <property type="molecule type" value="Genomic_DNA"/>
</dbReference>
<feature type="non-terminal residue" evidence="2">
    <location>
        <position position="633"/>
    </location>
</feature>
<dbReference type="Gene3D" id="3.40.50.410">
    <property type="entry name" value="von Willebrand factor, type A domain"/>
    <property type="match status" value="1"/>
</dbReference>
<comment type="caution">
    <text evidence="2">The sequence shown here is derived from an EMBL/GenBank/DDBJ whole genome shotgun (WGS) entry which is preliminary data.</text>
</comment>
<evidence type="ECO:0000313" key="2">
    <source>
        <dbReference type="EMBL" id="TET93372.1"/>
    </source>
</evidence>
<evidence type="ECO:0000256" key="1">
    <source>
        <dbReference type="SAM" id="MobiDB-lite"/>
    </source>
</evidence>
<feature type="region of interest" description="Disordered" evidence="1">
    <location>
        <begin position="242"/>
        <end position="371"/>
    </location>
</feature>
<dbReference type="AlphaFoldDB" id="A0A523YPH5"/>
<evidence type="ECO:0008006" key="4">
    <source>
        <dbReference type="Google" id="ProtNLM"/>
    </source>
</evidence>
<organism evidence="2 3">
    <name type="scientific">Aerophobetes bacterium</name>
    <dbReference type="NCBI Taxonomy" id="2030807"/>
    <lineage>
        <taxon>Bacteria</taxon>
        <taxon>Candidatus Aerophobota</taxon>
    </lineage>
</organism>
<dbReference type="SUPFAM" id="SSF53300">
    <property type="entry name" value="vWA-like"/>
    <property type="match status" value="1"/>
</dbReference>
<accession>A0A523YPH5</accession>
<feature type="compositionally biased region" description="Basic and acidic residues" evidence="1">
    <location>
        <begin position="296"/>
        <end position="371"/>
    </location>
</feature>
<dbReference type="InterPro" id="IPR051928">
    <property type="entry name" value="NorD/CobT"/>
</dbReference>
<dbReference type="Proteomes" id="UP000316925">
    <property type="component" value="Unassembled WGS sequence"/>
</dbReference>
<protein>
    <recommendedName>
        <fullName evidence="4">VWFA domain-containing protein</fullName>
    </recommendedName>
</protein>
<sequence>MVTGEKIESELQKVINFRIGDGASEKYPLIFDKKTLLSFISGPAIFTDGEKIHLPQQFGLAGNDSDNEMMLASAVRHESDHIKEFIKLHEQLADSQGYDSKRINRFLEDFFLQDQFKENPTLAHEIFNVVEDNRIDRKARRELPGLRKFSEEKEKPIYLARRPSPKYLLKKRKELNAFREFFLQKTLLDKTIDEVPSKYENLLQECVAIARDAEDNDIHASLDSTAKIYQKFKENFDIKQPIPRLPSYAGRSHDKLSPGIPRSYRGQVKPREGREDQEELTPQSKKKPADQQKGSSQKESRERRPKSDKEETSSNLEKEKKHQQELKAKGNTTREKDEVSKEVGKEKGKSEKKLEEKKNKEKKEKDLRKDQWKYLQSGGPFVRIVPRPSPGVILRRPPSCQVDIDNAHKIIEEYNGEIRAIESYFKRLEERYRGKKRAKQGEEINIGEYVQAELEYEATGVKPNKKMFRKRARIKKKAAWAILADISSSTGFGFGYKIIDYIKSALLIQGEALNYSGYPFAIFAFHSGGRLLKEMINYKDTVYIIKDFKENYMEDSRGRIMSLYPYGGTLMVNAIEYIAEKLKEVEGRPKGFSIITDGEPDTPEAVRDVLSKLAENEILPFLFVIGQEHEKCA</sequence>
<evidence type="ECO:0000313" key="3">
    <source>
        <dbReference type="Proteomes" id="UP000316925"/>
    </source>
</evidence>
<dbReference type="PANTHER" id="PTHR41248">
    <property type="entry name" value="NORD PROTEIN"/>
    <property type="match status" value="1"/>
</dbReference>
<reference evidence="2 3" key="1">
    <citation type="submission" date="2019-03" db="EMBL/GenBank/DDBJ databases">
        <title>Metabolic potential of uncultured bacteria and archaea associated with petroleum seepage in deep-sea sediments.</title>
        <authorList>
            <person name="Dong X."/>
            <person name="Hubert C."/>
        </authorList>
    </citation>
    <scope>NUCLEOTIDE SEQUENCE [LARGE SCALE GENOMIC DNA]</scope>
    <source>
        <strain evidence="2">E29_bin28</strain>
    </source>
</reference>
<dbReference type="PANTHER" id="PTHR41248:SF1">
    <property type="entry name" value="NORD PROTEIN"/>
    <property type="match status" value="1"/>
</dbReference>
<name>A0A523YPH5_UNCAE</name>